<organism evidence="1 2">
    <name type="scientific">Allacma fusca</name>
    <dbReference type="NCBI Taxonomy" id="39272"/>
    <lineage>
        <taxon>Eukaryota</taxon>
        <taxon>Metazoa</taxon>
        <taxon>Ecdysozoa</taxon>
        <taxon>Arthropoda</taxon>
        <taxon>Hexapoda</taxon>
        <taxon>Collembola</taxon>
        <taxon>Symphypleona</taxon>
        <taxon>Sminthuridae</taxon>
        <taxon>Allacma</taxon>
    </lineage>
</organism>
<sequence length="45" mass="5193">CWFSIVFDSFGVITPRMQMQAEEFVQIRPGNPHVLYAANGSNMRF</sequence>
<reference evidence="1" key="1">
    <citation type="submission" date="2021-06" db="EMBL/GenBank/DDBJ databases">
        <authorList>
            <person name="Hodson N. C."/>
            <person name="Mongue J. A."/>
            <person name="Jaron S. K."/>
        </authorList>
    </citation>
    <scope>NUCLEOTIDE SEQUENCE</scope>
</reference>
<dbReference type="AlphaFoldDB" id="A0A8J2JXD3"/>
<comment type="caution">
    <text evidence="1">The sequence shown here is derived from an EMBL/GenBank/DDBJ whole genome shotgun (WGS) entry which is preliminary data.</text>
</comment>
<proteinExistence type="predicted"/>
<gene>
    <name evidence="1" type="ORF">AFUS01_LOCUS17949</name>
</gene>
<feature type="non-terminal residue" evidence="1">
    <location>
        <position position="45"/>
    </location>
</feature>
<evidence type="ECO:0000313" key="2">
    <source>
        <dbReference type="Proteomes" id="UP000708208"/>
    </source>
</evidence>
<protein>
    <submittedName>
        <fullName evidence="1">Uncharacterized protein</fullName>
    </submittedName>
</protein>
<keyword evidence="2" id="KW-1185">Reference proteome</keyword>
<evidence type="ECO:0000313" key="1">
    <source>
        <dbReference type="EMBL" id="CAG7729218.1"/>
    </source>
</evidence>
<name>A0A8J2JXD3_9HEXA</name>
<dbReference type="Proteomes" id="UP000708208">
    <property type="component" value="Unassembled WGS sequence"/>
</dbReference>
<accession>A0A8J2JXD3</accession>
<dbReference type="EMBL" id="CAJVCH010175468">
    <property type="protein sequence ID" value="CAG7729218.1"/>
    <property type="molecule type" value="Genomic_DNA"/>
</dbReference>